<evidence type="ECO:0000256" key="4">
    <source>
        <dbReference type="ARBA" id="ARBA00023125"/>
    </source>
</evidence>
<keyword evidence="5" id="KW-0804">Transcription</keyword>
<evidence type="ECO:0000256" key="7">
    <source>
        <dbReference type="ARBA" id="ARBA00047188"/>
    </source>
</evidence>
<dbReference type="FunFam" id="1.10.10.10:FF:000163">
    <property type="entry name" value="MarR family transcriptional regulator"/>
    <property type="match status" value="1"/>
</dbReference>
<comment type="similarity">
    <text evidence="6">Belongs to the SarZ family.</text>
</comment>
<dbReference type="PANTHER" id="PTHR42756">
    <property type="entry name" value="TRANSCRIPTIONAL REGULATOR, MARR"/>
    <property type="match status" value="1"/>
</dbReference>
<evidence type="ECO:0000256" key="8">
    <source>
        <dbReference type="ARBA" id="ARBA00047207"/>
    </source>
</evidence>
<keyword evidence="2" id="KW-0963">Cytoplasm</keyword>
<reference evidence="10" key="1">
    <citation type="submission" date="2020-10" db="EMBL/GenBank/DDBJ databases">
        <authorList>
            <person name="Lu T."/>
            <person name="Wang Q."/>
            <person name="Han X."/>
        </authorList>
    </citation>
    <scope>NUCLEOTIDE SEQUENCE</scope>
    <source>
        <strain evidence="10">WQ 117</strain>
    </source>
</reference>
<accession>A0A8J7FXQ2</accession>
<keyword evidence="3" id="KW-0805">Transcription regulation</keyword>
<dbReference type="Pfam" id="PF22381">
    <property type="entry name" value="Staph_reg_Sar_Rot"/>
    <property type="match status" value="1"/>
</dbReference>
<dbReference type="PRINTS" id="PR00598">
    <property type="entry name" value="HTHMARR"/>
</dbReference>
<evidence type="ECO:0000256" key="2">
    <source>
        <dbReference type="ARBA" id="ARBA00022490"/>
    </source>
</evidence>
<dbReference type="InterPro" id="IPR055166">
    <property type="entry name" value="Transc_reg_Sar_Rot_HTH"/>
</dbReference>
<dbReference type="Gene3D" id="1.10.10.10">
    <property type="entry name" value="Winged helix-like DNA-binding domain superfamily/Winged helix DNA-binding domain"/>
    <property type="match status" value="1"/>
</dbReference>
<dbReference type="InterPro" id="IPR036390">
    <property type="entry name" value="WH_DNA-bd_sf"/>
</dbReference>
<comment type="subcellular location">
    <subcellularLocation>
        <location evidence="1">Cytoplasm</location>
    </subcellularLocation>
</comment>
<dbReference type="PROSITE" id="PS50995">
    <property type="entry name" value="HTH_MARR_2"/>
    <property type="match status" value="1"/>
</dbReference>
<sequence>MSNLDDLKLSNQLCFPIYALAKEMINQYRPFLDDLDLTYPQYLVMLVLWENDHLTVGQIGDKLGLDSGTLTPLLKRLEQKGVVTRIRCSTDERIVRISLTEKGSHLKMNACKVPLQMKDKFDLTDEELLTFKRIIHKILHSKI</sequence>
<evidence type="ECO:0000256" key="3">
    <source>
        <dbReference type="ARBA" id="ARBA00023015"/>
    </source>
</evidence>
<evidence type="ECO:0000256" key="6">
    <source>
        <dbReference type="ARBA" id="ARBA00046337"/>
    </source>
</evidence>
<name>A0A8J7FXQ2_9FLAO</name>
<proteinExistence type="inferred from homology"/>
<dbReference type="InterPro" id="IPR000835">
    <property type="entry name" value="HTH_MarR-typ"/>
</dbReference>
<dbReference type="GO" id="GO:0003700">
    <property type="term" value="F:DNA-binding transcription factor activity"/>
    <property type="evidence" value="ECO:0007669"/>
    <property type="project" value="InterPro"/>
</dbReference>
<protein>
    <recommendedName>
        <fullName evidence="7">HTH-type transcriptional regulator SarZ</fullName>
    </recommendedName>
    <alternativeName>
        <fullName evidence="8">Staphylococcal accessory regulator Z</fullName>
    </alternativeName>
</protein>
<evidence type="ECO:0000256" key="5">
    <source>
        <dbReference type="ARBA" id="ARBA00023163"/>
    </source>
</evidence>
<evidence type="ECO:0000256" key="1">
    <source>
        <dbReference type="ARBA" id="ARBA00004496"/>
    </source>
</evidence>
<dbReference type="GO" id="GO:0003677">
    <property type="term" value="F:DNA binding"/>
    <property type="evidence" value="ECO:0007669"/>
    <property type="project" value="UniProtKB-KW"/>
</dbReference>
<evidence type="ECO:0000313" key="10">
    <source>
        <dbReference type="EMBL" id="MBF0597573.1"/>
    </source>
</evidence>
<dbReference type="SUPFAM" id="SSF46785">
    <property type="entry name" value="Winged helix' DNA-binding domain"/>
    <property type="match status" value="1"/>
</dbReference>
<organism evidence="10 11">
    <name type="scientific">Faecalibacter rhinopitheci</name>
    <dbReference type="NCBI Taxonomy" id="2779678"/>
    <lineage>
        <taxon>Bacteria</taxon>
        <taxon>Pseudomonadati</taxon>
        <taxon>Bacteroidota</taxon>
        <taxon>Flavobacteriia</taxon>
        <taxon>Flavobacteriales</taxon>
        <taxon>Weeksellaceae</taxon>
        <taxon>Faecalibacter</taxon>
    </lineage>
</organism>
<comment type="caution">
    <text evidence="10">The sequence shown here is derived from an EMBL/GenBank/DDBJ whole genome shotgun (WGS) entry which is preliminary data.</text>
</comment>
<feature type="domain" description="HTH marR-type" evidence="9">
    <location>
        <begin position="10"/>
        <end position="140"/>
    </location>
</feature>
<dbReference type="RefSeq" id="WP_194183114.1">
    <property type="nucleotide sequence ID" value="NZ_JADGIK010000005.1"/>
</dbReference>
<dbReference type="GO" id="GO:0005737">
    <property type="term" value="C:cytoplasm"/>
    <property type="evidence" value="ECO:0007669"/>
    <property type="project" value="UniProtKB-SubCell"/>
</dbReference>
<dbReference type="PANTHER" id="PTHR42756:SF1">
    <property type="entry name" value="TRANSCRIPTIONAL REPRESSOR OF EMRAB OPERON"/>
    <property type="match status" value="1"/>
</dbReference>
<dbReference type="Proteomes" id="UP000608754">
    <property type="component" value="Unassembled WGS sequence"/>
</dbReference>
<keyword evidence="11" id="KW-1185">Reference proteome</keyword>
<evidence type="ECO:0000259" key="9">
    <source>
        <dbReference type="PROSITE" id="PS50995"/>
    </source>
</evidence>
<evidence type="ECO:0000313" key="11">
    <source>
        <dbReference type="Proteomes" id="UP000608754"/>
    </source>
</evidence>
<gene>
    <name evidence="10" type="ORF">IM532_08965</name>
</gene>
<dbReference type="AlphaFoldDB" id="A0A8J7FXQ2"/>
<dbReference type="SMART" id="SM00347">
    <property type="entry name" value="HTH_MARR"/>
    <property type="match status" value="1"/>
</dbReference>
<dbReference type="InterPro" id="IPR036388">
    <property type="entry name" value="WH-like_DNA-bd_sf"/>
</dbReference>
<keyword evidence="4" id="KW-0238">DNA-binding</keyword>
<dbReference type="EMBL" id="JADGIK010000005">
    <property type="protein sequence ID" value="MBF0597573.1"/>
    <property type="molecule type" value="Genomic_DNA"/>
</dbReference>